<reference evidence="1" key="1">
    <citation type="submission" date="2022-11" db="EMBL/GenBank/DDBJ databases">
        <title>Chromosomal genome sequence assembly and mating type (MAT) locus characterization of the leprose asexual lichenized fungus Lepraria neglecta (Nyl.) Erichsen.</title>
        <authorList>
            <person name="Allen J.L."/>
            <person name="Pfeffer B."/>
        </authorList>
    </citation>
    <scope>NUCLEOTIDE SEQUENCE</scope>
    <source>
        <strain evidence="1">Allen 5258</strain>
    </source>
</reference>
<organism evidence="1 2">
    <name type="scientific">Lepraria neglecta</name>
    <dbReference type="NCBI Taxonomy" id="209136"/>
    <lineage>
        <taxon>Eukaryota</taxon>
        <taxon>Fungi</taxon>
        <taxon>Dikarya</taxon>
        <taxon>Ascomycota</taxon>
        <taxon>Pezizomycotina</taxon>
        <taxon>Lecanoromycetes</taxon>
        <taxon>OSLEUM clade</taxon>
        <taxon>Lecanoromycetidae</taxon>
        <taxon>Lecanorales</taxon>
        <taxon>Lecanorineae</taxon>
        <taxon>Stereocaulaceae</taxon>
        <taxon>Lepraria</taxon>
    </lineage>
</organism>
<protein>
    <submittedName>
        <fullName evidence="1">Uncharacterized protein</fullName>
    </submittedName>
</protein>
<evidence type="ECO:0000313" key="1">
    <source>
        <dbReference type="EMBL" id="KAK3170182.1"/>
    </source>
</evidence>
<dbReference type="EMBL" id="JASNWA010000009">
    <property type="protein sequence ID" value="KAK3170182.1"/>
    <property type="molecule type" value="Genomic_DNA"/>
</dbReference>
<comment type="caution">
    <text evidence="1">The sequence shown here is derived from an EMBL/GenBank/DDBJ whole genome shotgun (WGS) entry which is preliminary data.</text>
</comment>
<gene>
    <name evidence="1" type="ORF">OEA41_009568</name>
</gene>
<dbReference type="AlphaFoldDB" id="A0AAD9Z545"/>
<accession>A0AAD9Z545</accession>
<keyword evidence="2" id="KW-1185">Reference proteome</keyword>
<evidence type="ECO:0000313" key="2">
    <source>
        <dbReference type="Proteomes" id="UP001276659"/>
    </source>
</evidence>
<proteinExistence type="predicted"/>
<name>A0AAD9Z545_9LECA</name>
<dbReference type="Proteomes" id="UP001276659">
    <property type="component" value="Unassembled WGS sequence"/>
</dbReference>
<sequence>MACDTIYAGRTWRNLDLDPDSTYEEDPLLTCKQIYRGASYILYHYGRFFVDIAVNEWESISPRAPTGYYELFRKYPKHITRIRHLEIYIQWHNIVHNSSHWIWDTPARWDDLAVMCNNVPRFYVLRKIQVQWYCTGKGSQSGILGVSPDNQAEGPEKFSCCRKILLPLVVFHAQRPDVSMEIQIGPWCEKDKENLEGQYIPAYKDFEDYMREDLGEALEVPLASDDTWLNCISGSLGEGFPFLGQEIAR</sequence>